<feature type="transmembrane region" description="Helical" evidence="1">
    <location>
        <begin position="20"/>
        <end position="40"/>
    </location>
</feature>
<name>A4G9N5_HERAR</name>
<keyword evidence="3" id="KW-1185">Reference proteome</keyword>
<dbReference type="eggNOG" id="COG4726">
    <property type="taxonomic scope" value="Bacteria"/>
</dbReference>
<evidence type="ECO:0000313" key="2">
    <source>
        <dbReference type="EMBL" id="CAL63222.2"/>
    </source>
</evidence>
<keyword evidence="1" id="KW-0812">Transmembrane</keyword>
<evidence type="ECO:0000256" key="1">
    <source>
        <dbReference type="SAM" id="Phobius"/>
    </source>
</evidence>
<accession>A4G9N5</accession>
<keyword evidence="1" id="KW-1133">Transmembrane helix</keyword>
<protein>
    <submittedName>
        <fullName evidence="2">Tfp pilus assembly protein PilX</fullName>
    </submittedName>
</protein>
<dbReference type="AlphaFoldDB" id="A4G9N5"/>
<dbReference type="KEGG" id="har:HEAR3113"/>
<keyword evidence="1" id="KW-0472">Membrane</keyword>
<organism evidence="2 3">
    <name type="scientific">Herminiimonas arsenicoxydans</name>
    <dbReference type="NCBI Taxonomy" id="204773"/>
    <lineage>
        <taxon>Bacteria</taxon>
        <taxon>Pseudomonadati</taxon>
        <taxon>Pseudomonadota</taxon>
        <taxon>Betaproteobacteria</taxon>
        <taxon>Burkholderiales</taxon>
        <taxon>Oxalobacteraceae</taxon>
        <taxon>Herminiimonas</taxon>
    </lineage>
</organism>
<dbReference type="EMBL" id="CU207211">
    <property type="protein sequence ID" value="CAL63222.2"/>
    <property type="molecule type" value="Genomic_DNA"/>
</dbReference>
<gene>
    <name evidence="2" type="ordered locus">HEAR3113</name>
</gene>
<dbReference type="STRING" id="204773.HEAR3113"/>
<proteinExistence type="predicted"/>
<sequence>MSQHSFMRRRISTLSRQRGVVLFIALIALVTIMLAAVALVRSVDTSSLIAGNIAFRRAATSSGDTGLESAIAWLSAEQIKDQAKLPADQALNNTSGTNGYYSNLSDMDFFSAARWADQLSASAGKDASGNDVRYIIERMCSTIEGEAPIAEKCVFSDAESQTDSMDTSKQHAEKSGSSVMFRVTVRVTGPRNTVSYVQGFIY</sequence>
<dbReference type="HOGENOM" id="CLU_105026_0_0_4"/>
<reference evidence="2 3" key="1">
    <citation type="journal article" date="2007" name="PLoS Genet.">
        <title>A tale of two oxidation states: bacterial colonization of arsenic-rich environments.</title>
        <authorList>
            <person name="Muller D."/>
            <person name="Medigue C."/>
            <person name="Koechler S."/>
            <person name="Barbe V."/>
            <person name="Barakat M."/>
            <person name="Talla E."/>
            <person name="Bonnefoy V."/>
            <person name="Krin E."/>
            <person name="Arsene-Ploetze F."/>
            <person name="Carapito C."/>
            <person name="Chandler M."/>
            <person name="Cournoyer B."/>
            <person name="Cruveiller S."/>
            <person name="Dossat C."/>
            <person name="Duval S."/>
            <person name="Heymann M."/>
            <person name="Leize E."/>
            <person name="Lieutaud A."/>
            <person name="Lievremont D."/>
            <person name="Makita Y."/>
            <person name="Mangenot S."/>
            <person name="Nitschke W."/>
            <person name="Ortet P."/>
            <person name="Perdrial N."/>
            <person name="Schoepp B."/>
            <person name="Siguier N."/>
            <person name="Simeonova D.D."/>
            <person name="Rouy Z."/>
            <person name="Segurens B."/>
            <person name="Turlin E."/>
            <person name="Vallenet D."/>
            <person name="Van Dorsselaer A."/>
            <person name="Weiss S."/>
            <person name="Weissenbach J."/>
            <person name="Lett M.C."/>
            <person name="Danchin A."/>
            <person name="Bertin P.N."/>
        </authorList>
    </citation>
    <scope>NUCLEOTIDE SEQUENCE [LARGE SCALE GENOMIC DNA]</scope>
    <source>
        <strain evidence="3">ULPAs1</strain>
    </source>
</reference>
<dbReference type="Proteomes" id="UP000006697">
    <property type="component" value="Chromosome"/>
</dbReference>
<evidence type="ECO:0000313" key="3">
    <source>
        <dbReference type="Proteomes" id="UP000006697"/>
    </source>
</evidence>